<protein>
    <submittedName>
        <fullName evidence="2">Uncharacterized protein</fullName>
    </submittedName>
</protein>
<name>A0A1T3WME8_9MYCO</name>
<sequence length="65" mass="7201">TRQRTRAQDRAHRINAERTRNATELALASAAKDRNQDRIANGTTAPPDIFDSRTTDAADPDPPPF</sequence>
<dbReference type="Proteomes" id="UP000191039">
    <property type="component" value="Unassembled WGS sequence"/>
</dbReference>
<feature type="region of interest" description="Disordered" evidence="1">
    <location>
        <begin position="1"/>
        <end position="65"/>
    </location>
</feature>
<organism evidence="2 3">
    <name type="scientific">Mycolicibacterium diernhoferi</name>
    <dbReference type="NCBI Taxonomy" id="1801"/>
    <lineage>
        <taxon>Bacteria</taxon>
        <taxon>Bacillati</taxon>
        <taxon>Actinomycetota</taxon>
        <taxon>Actinomycetes</taxon>
        <taxon>Mycobacteriales</taxon>
        <taxon>Mycobacteriaceae</taxon>
        <taxon>Mycolicibacterium</taxon>
    </lineage>
</organism>
<evidence type="ECO:0000256" key="1">
    <source>
        <dbReference type="SAM" id="MobiDB-lite"/>
    </source>
</evidence>
<comment type="caution">
    <text evidence="2">The sequence shown here is derived from an EMBL/GenBank/DDBJ whole genome shotgun (WGS) entry which is preliminary data.</text>
</comment>
<gene>
    <name evidence="2" type="ORF">BV510_04290</name>
</gene>
<feature type="non-terminal residue" evidence="2">
    <location>
        <position position="1"/>
    </location>
</feature>
<feature type="compositionally biased region" description="Basic and acidic residues" evidence="1">
    <location>
        <begin position="1"/>
        <end position="21"/>
    </location>
</feature>
<proteinExistence type="predicted"/>
<dbReference type="EMBL" id="MIJD01000026">
    <property type="protein sequence ID" value="OPE55566.1"/>
    <property type="molecule type" value="Genomic_DNA"/>
</dbReference>
<accession>A0A1T3WME8</accession>
<evidence type="ECO:0000313" key="3">
    <source>
        <dbReference type="Proteomes" id="UP000191039"/>
    </source>
</evidence>
<evidence type="ECO:0000313" key="2">
    <source>
        <dbReference type="EMBL" id="OPE55566.1"/>
    </source>
</evidence>
<dbReference type="AlphaFoldDB" id="A0A1T3WME8"/>
<reference evidence="2 3" key="1">
    <citation type="submission" date="2016-09" db="EMBL/GenBank/DDBJ databases">
        <title>genome sequences of unsequenced Mycobacteria.</title>
        <authorList>
            <person name="Greninger A.L."/>
            <person name="Jerome K.R."/>
            <person name="Mcnair B."/>
            <person name="Wallis C."/>
            <person name="Fang F."/>
        </authorList>
    </citation>
    <scope>NUCLEOTIDE SEQUENCE [LARGE SCALE GENOMIC DNA]</scope>
    <source>
        <strain evidence="2 3">BM1</strain>
    </source>
</reference>